<keyword evidence="2" id="KW-0812">Transmembrane</keyword>
<dbReference type="PANTHER" id="PTHR40386">
    <property type="entry name" value="SMALL INTEGRAL MEMBRANE PROTEIN 26"/>
    <property type="match status" value="1"/>
</dbReference>
<reference evidence="3" key="1">
    <citation type="submission" date="2022-03" db="EMBL/GenBank/DDBJ databases">
        <authorList>
            <person name="Alioto T."/>
            <person name="Alioto T."/>
            <person name="Gomez Garrido J."/>
        </authorList>
    </citation>
    <scope>NUCLEOTIDE SEQUENCE</scope>
</reference>
<proteinExistence type="predicted"/>
<keyword evidence="2" id="KW-1133">Transmembrane helix</keyword>
<evidence type="ECO:0000313" key="4">
    <source>
        <dbReference type="Proteomes" id="UP001295444"/>
    </source>
</evidence>
<feature type="compositionally biased region" description="Polar residues" evidence="1">
    <location>
        <begin position="1"/>
        <end position="18"/>
    </location>
</feature>
<organism evidence="3 4">
    <name type="scientific">Pelobates cultripes</name>
    <name type="common">Western spadefoot toad</name>
    <dbReference type="NCBI Taxonomy" id="61616"/>
    <lineage>
        <taxon>Eukaryota</taxon>
        <taxon>Metazoa</taxon>
        <taxon>Chordata</taxon>
        <taxon>Craniata</taxon>
        <taxon>Vertebrata</taxon>
        <taxon>Euteleostomi</taxon>
        <taxon>Amphibia</taxon>
        <taxon>Batrachia</taxon>
        <taxon>Anura</taxon>
        <taxon>Pelobatoidea</taxon>
        <taxon>Pelobatidae</taxon>
        <taxon>Pelobates</taxon>
    </lineage>
</organism>
<protein>
    <recommendedName>
        <fullName evidence="5">Small integral membrane protein 26</fullName>
    </recommendedName>
</protein>
<dbReference type="PANTHER" id="PTHR40386:SF1">
    <property type="entry name" value="SMALL INTEGRAL MEMBRANE PROTEIN 26"/>
    <property type="match status" value="1"/>
</dbReference>
<evidence type="ECO:0008006" key="5">
    <source>
        <dbReference type="Google" id="ProtNLM"/>
    </source>
</evidence>
<dbReference type="InterPro" id="IPR038831">
    <property type="entry name" value="SMIM26"/>
</dbReference>
<evidence type="ECO:0000256" key="1">
    <source>
        <dbReference type="SAM" id="MobiDB-lite"/>
    </source>
</evidence>
<feature type="region of interest" description="Disordered" evidence="1">
    <location>
        <begin position="1"/>
        <end position="33"/>
    </location>
</feature>
<evidence type="ECO:0000313" key="3">
    <source>
        <dbReference type="EMBL" id="CAH2253190.1"/>
    </source>
</evidence>
<sequence length="171" mass="19315">MASTASQQRSAVTSIEQTDQSEDSIGRAEQPISGVCPSRSVACRCKQSTADPLDVQASRIPERRMKVKQFLAWNKRLAAVYAVGVWTMVGGYALYYYTTGRYMVPVSPPPALEPEFIEDTSLEDQPKKKRIKHTIVYKENFVPYSTRVHNLWNSVFGTTSETTRNMDKVEK</sequence>
<dbReference type="Proteomes" id="UP001295444">
    <property type="component" value="Chromosome 02"/>
</dbReference>
<keyword evidence="2" id="KW-0472">Membrane</keyword>
<accession>A0AAD1RGP2</accession>
<dbReference type="AlphaFoldDB" id="A0AAD1RGP2"/>
<evidence type="ECO:0000256" key="2">
    <source>
        <dbReference type="SAM" id="Phobius"/>
    </source>
</evidence>
<dbReference type="EMBL" id="OW240913">
    <property type="protein sequence ID" value="CAH2253190.1"/>
    <property type="molecule type" value="Genomic_DNA"/>
</dbReference>
<keyword evidence="4" id="KW-1185">Reference proteome</keyword>
<gene>
    <name evidence="3" type="ORF">PECUL_23A012059</name>
</gene>
<name>A0AAD1RGP2_PELCU</name>
<feature type="transmembrane region" description="Helical" evidence="2">
    <location>
        <begin position="78"/>
        <end position="97"/>
    </location>
</feature>